<dbReference type="RefSeq" id="WP_187577069.1">
    <property type="nucleotide sequence ID" value="NZ_CP060713.1"/>
</dbReference>
<evidence type="ECO:0000313" key="2">
    <source>
        <dbReference type="Proteomes" id="UP000515947"/>
    </source>
</evidence>
<protein>
    <submittedName>
        <fullName evidence="1">Uncharacterized protein</fullName>
    </submittedName>
</protein>
<gene>
    <name evidence="1" type="ORF">H9L09_11295</name>
</gene>
<dbReference type="AlphaFoldDB" id="A0A7G9R6K3"/>
<proteinExistence type="predicted"/>
<sequence>MKLWKVLGLAGLAGVAATGVIIAREQRQRAQLTPDEVRARLHQRLDDANQR</sequence>
<dbReference type="EMBL" id="CP060713">
    <property type="protein sequence ID" value="QNN51228.1"/>
    <property type="molecule type" value="Genomic_DNA"/>
</dbReference>
<name>A0A7G9R6K3_9ACTN</name>
<dbReference type="KEGG" id="nmes:H9L09_11295"/>
<organism evidence="1 2">
    <name type="scientific">Nocardioides mesophilus</name>
    <dbReference type="NCBI Taxonomy" id="433659"/>
    <lineage>
        <taxon>Bacteria</taxon>
        <taxon>Bacillati</taxon>
        <taxon>Actinomycetota</taxon>
        <taxon>Actinomycetes</taxon>
        <taxon>Propionibacteriales</taxon>
        <taxon>Nocardioidaceae</taxon>
        <taxon>Nocardioides</taxon>
    </lineage>
</organism>
<keyword evidence="2" id="KW-1185">Reference proteome</keyword>
<evidence type="ECO:0000313" key="1">
    <source>
        <dbReference type="EMBL" id="QNN51228.1"/>
    </source>
</evidence>
<accession>A0A7G9R6K3</accession>
<reference evidence="1 2" key="1">
    <citation type="submission" date="2020-08" db="EMBL/GenBank/DDBJ databases">
        <title>Genome sequence of Nocardioides mesophilus KACC 16243T.</title>
        <authorList>
            <person name="Hyun D.-W."/>
            <person name="Bae J.-W."/>
        </authorList>
    </citation>
    <scope>NUCLEOTIDE SEQUENCE [LARGE SCALE GENOMIC DNA]</scope>
    <source>
        <strain evidence="1 2">KACC 16243</strain>
    </source>
</reference>
<dbReference type="Proteomes" id="UP000515947">
    <property type="component" value="Chromosome"/>
</dbReference>